<evidence type="ECO:0000313" key="8">
    <source>
        <dbReference type="EMBL" id="PIR84636.1"/>
    </source>
</evidence>
<comment type="caution">
    <text evidence="8">The sequence shown here is derived from an EMBL/GenBank/DDBJ whole genome shotgun (WGS) entry which is preliminary data.</text>
</comment>
<dbReference type="SUPFAM" id="SSF46929">
    <property type="entry name" value="DNA helicase RuvA subunit, C-terminal domain"/>
    <property type="match status" value="1"/>
</dbReference>
<comment type="similarity">
    <text evidence="6">Belongs to the RuvA family.</text>
</comment>
<dbReference type="Proteomes" id="UP000229344">
    <property type="component" value="Unassembled WGS sequence"/>
</dbReference>
<keyword evidence="4 6" id="KW-0233">DNA recombination</keyword>
<dbReference type="InterPro" id="IPR010994">
    <property type="entry name" value="RuvA_2-like"/>
</dbReference>
<gene>
    <name evidence="6 8" type="primary">ruvA</name>
    <name evidence="8" type="ORF">COU16_03630</name>
</gene>
<dbReference type="SUPFAM" id="SSF47781">
    <property type="entry name" value="RuvA domain 2-like"/>
    <property type="match status" value="1"/>
</dbReference>
<accession>A0A2H0UG27</accession>
<keyword evidence="3 6" id="KW-0238">DNA-binding</keyword>
<dbReference type="AlphaFoldDB" id="A0A2H0UG27"/>
<evidence type="ECO:0000259" key="7">
    <source>
        <dbReference type="SMART" id="SM00278"/>
    </source>
</evidence>
<comment type="domain">
    <text evidence="6">Has three domains with a flexible linker between the domains II and III and assumes an 'L' shape. Domain III is highly mobile and contacts RuvB.</text>
</comment>
<dbReference type="CDD" id="cd14332">
    <property type="entry name" value="UBA_RuvA_C"/>
    <property type="match status" value="1"/>
</dbReference>
<dbReference type="GO" id="GO:0009378">
    <property type="term" value="F:four-way junction helicase activity"/>
    <property type="evidence" value="ECO:0007669"/>
    <property type="project" value="InterPro"/>
</dbReference>
<comment type="function">
    <text evidence="6">The RuvA-RuvB-RuvC complex processes Holliday junction (HJ) DNA during genetic recombination and DNA repair, while the RuvA-RuvB complex plays an important role in the rescue of blocked DNA replication forks via replication fork reversal (RFR). RuvA specifically binds to HJ cruciform DNA, conferring on it an open structure. The RuvB hexamer acts as an ATP-dependent pump, pulling dsDNA into and through the RuvAB complex. HJ branch migration allows RuvC to scan DNA until it finds its consensus sequence, where it cleaves and resolves the cruciform DNA.</text>
</comment>
<dbReference type="Pfam" id="PF07499">
    <property type="entry name" value="RuvA_C"/>
    <property type="match status" value="1"/>
</dbReference>
<keyword evidence="2 6" id="KW-0227">DNA damage</keyword>
<dbReference type="GO" id="GO:0000400">
    <property type="term" value="F:four-way junction DNA binding"/>
    <property type="evidence" value="ECO:0007669"/>
    <property type="project" value="UniProtKB-UniRule"/>
</dbReference>
<dbReference type="Gene3D" id="1.10.8.10">
    <property type="entry name" value="DNA helicase RuvA subunit, C-terminal domain"/>
    <property type="match status" value="1"/>
</dbReference>
<keyword evidence="5 6" id="KW-0234">DNA repair</keyword>
<dbReference type="InterPro" id="IPR011114">
    <property type="entry name" value="RuvA_C"/>
</dbReference>
<dbReference type="InterPro" id="IPR036267">
    <property type="entry name" value="RuvA_C_sf"/>
</dbReference>
<dbReference type="InterPro" id="IPR000085">
    <property type="entry name" value="RuvA"/>
</dbReference>
<feature type="domain" description="Helix-hairpin-helix DNA-binding motif class 1" evidence="7">
    <location>
        <begin position="105"/>
        <end position="124"/>
    </location>
</feature>
<feature type="region of interest" description="Domain III" evidence="6">
    <location>
        <begin position="147"/>
        <end position="190"/>
    </location>
</feature>
<dbReference type="NCBIfam" id="TIGR00084">
    <property type="entry name" value="ruvA"/>
    <property type="match status" value="1"/>
</dbReference>
<dbReference type="GO" id="GO:0005737">
    <property type="term" value="C:cytoplasm"/>
    <property type="evidence" value="ECO:0007669"/>
    <property type="project" value="UniProtKB-SubCell"/>
</dbReference>
<comment type="subcellular location">
    <subcellularLocation>
        <location evidence="6">Cytoplasm</location>
    </subcellularLocation>
</comment>
<sequence length="190" mass="20617">MIRSLSGTIIESCAEFVVIEIGGIGYKVAMPAHTHPALGESVRLYTHLAVRENALDLYGFITDDELAMFELLLTLPKIGPKSALQILSQADIKLLHTAIAKQDASYLAKMSGIGKKTAEKIILELKDKMHAFTRDDSPAPHIHSGDSDVLDALIALGYTQRDARDVLAVIAEDITETNARIKAALQILGK</sequence>
<evidence type="ECO:0000256" key="1">
    <source>
        <dbReference type="ARBA" id="ARBA00022490"/>
    </source>
</evidence>
<evidence type="ECO:0000256" key="2">
    <source>
        <dbReference type="ARBA" id="ARBA00022763"/>
    </source>
</evidence>
<dbReference type="Gene3D" id="2.40.50.140">
    <property type="entry name" value="Nucleic acid-binding proteins"/>
    <property type="match status" value="1"/>
</dbReference>
<keyword evidence="1 6" id="KW-0963">Cytoplasm</keyword>
<evidence type="ECO:0000313" key="9">
    <source>
        <dbReference type="Proteomes" id="UP000229344"/>
    </source>
</evidence>
<evidence type="ECO:0000256" key="6">
    <source>
        <dbReference type="HAMAP-Rule" id="MF_00031"/>
    </source>
</evidence>
<dbReference type="GO" id="GO:0048476">
    <property type="term" value="C:Holliday junction resolvase complex"/>
    <property type="evidence" value="ECO:0007669"/>
    <property type="project" value="UniProtKB-UniRule"/>
</dbReference>
<dbReference type="GO" id="GO:0006310">
    <property type="term" value="P:DNA recombination"/>
    <property type="evidence" value="ECO:0007669"/>
    <property type="project" value="UniProtKB-UniRule"/>
</dbReference>
<organism evidence="8 9">
    <name type="scientific">Candidatus Kaiserbacteria bacterium CG10_big_fil_rev_8_21_14_0_10_47_16</name>
    <dbReference type="NCBI Taxonomy" id="1974608"/>
    <lineage>
        <taxon>Bacteria</taxon>
        <taxon>Candidatus Kaiseribacteriota</taxon>
    </lineage>
</organism>
<dbReference type="InterPro" id="IPR012340">
    <property type="entry name" value="NA-bd_OB-fold"/>
</dbReference>
<reference evidence="9" key="1">
    <citation type="submission" date="2017-09" db="EMBL/GenBank/DDBJ databases">
        <title>Depth-based differentiation of microbial function through sediment-hosted aquifers and enrichment of novel symbionts in the deep terrestrial subsurface.</title>
        <authorList>
            <person name="Probst A.J."/>
            <person name="Ladd B."/>
            <person name="Jarett J.K."/>
            <person name="Geller-Mcgrath D.E."/>
            <person name="Sieber C.M.K."/>
            <person name="Emerson J.B."/>
            <person name="Anantharaman K."/>
            <person name="Thomas B.C."/>
            <person name="Malmstrom R."/>
            <person name="Stieglmeier M."/>
            <person name="Klingl A."/>
            <person name="Woyke T."/>
            <person name="Ryan C.M."/>
            <person name="Banfield J.F."/>
        </authorList>
    </citation>
    <scope>NUCLEOTIDE SEQUENCE [LARGE SCALE GENOMIC DNA]</scope>
</reference>
<name>A0A2H0UG27_9BACT</name>
<dbReference type="GO" id="GO:0006281">
    <property type="term" value="P:DNA repair"/>
    <property type="evidence" value="ECO:0007669"/>
    <property type="project" value="UniProtKB-UniRule"/>
</dbReference>
<dbReference type="EMBL" id="PFBI01000006">
    <property type="protein sequence ID" value="PIR84636.1"/>
    <property type="molecule type" value="Genomic_DNA"/>
</dbReference>
<dbReference type="Gene3D" id="1.10.150.20">
    <property type="entry name" value="5' to 3' exonuclease, C-terminal subdomain"/>
    <property type="match status" value="1"/>
</dbReference>
<dbReference type="GO" id="GO:0005524">
    <property type="term" value="F:ATP binding"/>
    <property type="evidence" value="ECO:0007669"/>
    <property type="project" value="InterPro"/>
</dbReference>
<evidence type="ECO:0000256" key="4">
    <source>
        <dbReference type="ARBA" id="ARBA00023172"/>
    </source>
</evidence>
<dbReference type="GO" id="GO:0009379">
    <property type="term" value="C:Holliday junction helicase complex"/>
    <property type="evidence" value="ECO:0007669"/>
    <property type="project" value="InterPro"/>
</dbReference>
<dbReference type="InterPro" id="IPR013849">
    <property type="entry name" value="DNA_helicase_Holl-junc_RuvA_I"/>
</dbReference>
<dbReference type="SMART" id="SM00278">
    <property type="entry name" value="HhH1"/>
    <property type="match status" value="2"/>
</dbReference>
<evidence type="ECO:0000256" key="3">
    <source>
        <dbReference type="ARBA" id="ARBA00023125"/>
    </source>
</evidence>
<dbReference type="Pfam" id="PF01330">
    <property type="entry name" value="RuvA_N"/>
    <property type="match status" value="1"/>
</dbReference>
<dbReference type="SUPFAM" id="SSF50249">
    <property type="entry name" value="Nucleic acid-binding proteins"/>
    <property type="match status" value="1"/>
</dbReference>
<proteinExistence type="inferred from homology"/>
<protein>
    <recommendedName>
        <fullName evidence="6">Holliday junction branch migration complex subunit RuvA</fullName>
    </recommendedName>
</protein>
<comment type="subunit">
    <text evidence="6">Homotetramer. Forms an RuvA(8)-RuvB(12)-Holliday junction (HJ) complex. HJ DNA is sandwiched between 2 RuvA tetramers; dsDNA enters through RuvA and exits via RuvB. An RuvB hexamer assembles on each DNA strand where it exits the tetramer. Each RuvB hexamer is contacted by two RuvA subunits (via domain III) on 2 adjacent RuvB subunits; this complex drives branch migration. In the full resolvosome a probable DNA-RuvA(4)-RuvB(12)-RuvC(2) complex forms which resolves the HJ.</text>
</comment>
<dbReference type="Pfam" id="PF14520">
    <property type="entry name" value="HHH_5"/>
    <property type="match status" value="1"/>
</dbReference>
<feature type="domain" description="Helix-hairpin-helix DNA-binding motif class 1" evidence="7">
    <location>
        <begin position="70"/>
        <end position="89"/>
    </location>
</feature>
<comment type="caution">
    <text evidence="6">Lacks conserved residue(s) required for the propagation of feature annotation.</text>
</comment>
<dbReference type="InterPro" id="IPR003583">
    <property type="entry name" value="Hlx-hairpin-Hlx_DNA-bd_motif"/>
</dbReference>
<evidence type="ECO:0000256" key="5">
    <source>
        <dbReference type="ARBA" id="ARBA00023204"/>
    </source>
</evidence>
<dbReference type="HAMAP" id="MF_00031">
    <property type="entry name" value="DNA_HJ_migration_RuvA"/>
    <property type="match status" value="1"/>
</dbReference>